<dbReference type="Pfam" id="PF09346">
    <property type="entry name" value="SMI1_KNR4"/>
    <property type="match status" value="1"/>
</dbReference>
<organism evidence="2 3">
    <name type="scientific">Streptomyces inusitatus</name>
    <dbReference type="NCBI Taxonomy" id="68221"/>
    <lineage>
        <taxon>Bacteria</taxon>
        <taxon>Bacillati</taxon>
        <taxon>Actinomycetota</taxon>
        <taxon>Actinomycetes</taxon>
        <taxon>Kitasatosporales</taxon>
        <taxon>Streptomycetaceae</taxon>
        <taxon>Streptomyces</taxon>
    </lineage>
</organism>
<comment type="caution">
    <text evidence="2">The sequence shown here is derived from an EMBL/GenBank/DDBJ whole genome shotgun (WGS) entry which is preliminary data.</text>
</comment>
<gene>
    <name evidence="2" type="ORF">GCM10010387_19300</name>
</gene>
<reference evidence="2" key="2">
    <citation type="submission" date="2020-09" db="EMBL/GenBank/DDBJ databases">
        <authorList>
            <person name="Sun Q."/>
            <person name="Ohkuma M."/>
        </authorList>
    </citation>
    <scope>NUCLEOTIDE SEQUENCE</scope>
    <source>
        <strain evidence="2">JCM 4988</strain>
    </source>
</reference>
<dbReference type="Gene3D" id="3.40.1580.10">
    <property type="entry name" value="SMI1/KNR4-like"/>
    <property type="match status" value="1"/>
</dbReference>
<dbReference type="InterPro" id="IPR018958">
    <property type="entry name" value="Knr4/Smi1-like_dom"/>
</dbReference>
<evidence type="ECO:0000313" key="2">
    <source>
        <dbReference type="EMBL" id="GGZ25857.1"/>
    </source>
</evidence>
<dbReference type="SUPFAM" id="SSF160631">
    <property type="entry name" value="SMI1/KNR4-like"/>
    <property type="match status" value="1"/>
</dbReference>
<dbReference type="Proteomes" id="UP000630936">
    <property type="component" value="Unassembled WGS sequence"/>
</dbReference>
<dbReference type="RefSeq" id="WP_190122514.1">
    <property type="nucleotide sequence ID" value="NZ_BMWG01000003.1"/>
</dbReference>
<sequence length="173" mass="19515">MATLEEIKALLGEPGFNWSDPAPWIQLEQELGVSFPADFREITDAYGPVLISEKLYLDHPGHRFRNLGESIKESIESWLDMEEEELAEFLPSKVGSRPGELLPIARGTTAEEILLRVPHEPSAPWAVVVQEMDTGEYELYEMTFSDWLLAYLKGEDVMVGCAPPARLFYESLA</sequence>
<name>A0A918UPY5_9ACTN</name>
<proteinExistence type="predicted"/>
<evidence type="ECO:0000259" key="1">
    <source>
        <dbReference type="Pfam" id="PF09346"/>
    </source>
</evidence>
<evidence type="ECO:0000313" key="3">
    <source>
        <dbReference type="Proteomes" id="UP000630936"/>
    </source>
</evidence>
<reference evidence="2" key="1">
    <citation type="journal article" date="2014" name="Int. J. Syst. Evol. Microbiol.">
        <title>Complete genome sequence of Corynebacterium casei LMG S-19264T (=DSM 44701T), isolated from a smear-ripened cheese.</title>
        <authorList>
            <consortium name="US DOE Joint Genome Institute (JGI-PGF)"/>
            <person name="Walter F."/>
            <person name="Albersmeier A."/>
            <person name="Kalinowski J."/>
            <person name="Ruckert C."/>
        </authorList>
    </citation>
    <scope>NUCLEOTIDE SEQUENCE</scope>
    <source>
        <strain evidence="2">JCM 4988</strain>
    </source>
</reference>
<dbReference type="AlphaFoldDB" id="A0A918UPY5"/>
<dbReference type="EMBL" id="BMWG01000003">
    <property type="protein sequence ID" value="GGZ25857.1"/>
    <property type="molecule type" value="Genomic_DNA"/>
</dbReference>
<dbReference type="InterPro" id="IPR037883">
    <property type="entry name" value="Knr4/Smi1-like_sf"/>
</dbReference>
<protein>
    <recommendedName>
        <fullName evidence="1">Knr4/Smi1-like domain-containing protein</fullName>
    </recommendedName>
</protein>
<feature type="domain" description="Knr4/Smi1-like" evidence="1">
    <location>
        <begin position="26"/>
        <end position="148"/>
    </location>
</feature>
<keyword evidence="3" id="KW-1185">Reference proteome</keyword>
<accession>A0A918UPY5</accession>